<evidence type="ECO:0000256" key="1">
    <source>
        <dbReference type="SAM" id="MobiDB-lite"/>
    </source>
</evidence>
<evidence type="ECO:0000313" key="2">
    <source>
        <dbReference type="EMBL" id="CAF0771722.1"/>
    </source>
</evidence>
<gene>
    <name evidence="2" type="ORF">JXQ802_LOCUS2746</name>
</gene>
<comment type="caution">
    <text evidence="2">The sequence shown here is derived from an EMBL/GenBank/DDBJ whole genome shotgun (WGS) entry which is preliminary data.</text>
</comment>
<protein>
    <submittedName>
        <fullName evidence="2">Uncharacterized protein</fullName>
    </submittedName>
</protein>
<organism evidence="2 3">
    <name type="scientific">Rotaria sordida</name>
    <dbReference type="NCBI Taxonomy" id="392033"/>
    <lineage>
        <taxon>Eukaryota</taxon>
        <taxon>Metazoa</taxon>
        <taxon>Spiralia</taxon>
        <taxon>Gnathifera</taxon>
        <taxon>Rotifera</taxon>
        <taxon>Eurotatoria</taxon>
        <taxon>Bdelloidea</taxon>
        <taxon>Philodinida</taxon>
        <taxon>Philodinidae</taxon>
        <taxon>Rotaria</taxon>
    </lineage>
</organism>
<dbReference type="AlphaFoldDB" id="A0A813QUE5"/>
<evidence type="ECO:0000313" key="3">
    <source>
        <dbReference type="Proteomes" id="UP000663870"/>
    </source>
</evidence>
<accession>A0A813QUE5</accession>
<reference evidence="2" key="1">
    <citation type="submission" date="2021-02" db="EMBL/GenBank/DDBJ databases">
        <authorList>
            <person name="Nowell W R."/>
        </authorList>
    </citation>
    <scope>NUCLEOTIDE SEQUENCE</scope>
</reference>
<sequence length="67" mass="7139">MSSTGANRESEGGTMKNVTDNPATQPQSHTYAEDQSRSNTEQQSNKCSSGISDHKPGESSCSSCQKK</sequence>
<feature type="compositionally biased region" description="Polar residues" evidence="1">
    <location>
        <begin position="16"/>
        <end position="30"/>
    </location>
</feature>
<proteinExistence type="predicted"/>
<keyword evidence="3" id="KW-1185">Reference proteome</keyword>
<dbReference type="Proteomes" id="UP000663870">
    <property type="component" value="Unassembled WGS sequence"/>
</dbReference>
<dbReference type="EMBL" id="CAJNOL010000035">
    <property type="protein sequence ID" value="CAF0771722.1"/>
    <property type="molecule type" value="Genomic_DNA"/>
</dbReference>
<feature type="region of interest" description="Disordered" evidence="1">
    <location>
        <begin position="1"/>
        <end position="67"/>
    </location>
</feature>
<feature type="compositionally biased region" description="Polar residues" evidence="1">
    <location>
        <begin position="37"/>
        <end position="51"/>
    </location>
</feature>
<name>A0A813QUE5_9BILA</name>